<organism evidence="1 2">
    <name type="scientific">Herpetosiphon gulosus</name>
    <dbReference type="NCBI Taxonomy" id="1973496"/>
    <lineage>
        <taxon>Bacteria</taxon>
        <taxon>Bacillati</taxon>
        <taxon>Chloroflexota</taxon>
        <taxon>Chloroflexia</taxon>
        <taxon>Herpetosiphonales</taxon>
        <taxon>Herpetosiphonaceae</taxon>
        <taxon>Herpetosiphon</taxon>
    </lineage>
</organism>
<accession>A0ABP9X877</accession>
<evidence type="ECO:0000313" key="1">
    <source>
        <dbReference type="EMBL" id="GAA5531586.1"/>
    </source>
</evidence>
<name>A0ABP9X877_9CHLR</name>
<dbReference type="Proteomes" id="UP001428290">
    <property type="component" value="Unassembled WGS sequence"/>
</dbReference>
<comment type="caution">
    <text evidence="1">The sequence shown here is derived from an EMBL/GenBank/DDBJ whole genome shotgun (WGS) entry which is preliminary data.</text>
</comment>
<dbReference type="EMBL" id="BAABRU010000069">
    <property type="protein sequence ID" value="GAA5531586.1"/>
    <property type="molecule type" value="Genomic_DNA"/>
</dbReference>
<evidence type="ECO:0000313" key="2">
    <source>
        <dbReference type="Proteomes" id="UP001428290"/>
    </source>
</evidence>
<reference evidence="1 2" key="1">
    <citation type="submission" date="2024-02" db="EMBL/GenBank/DDBJ databases">
        <title>Herpetosiphon gulosus NBRC 112829.</title>
        <authorList>
            <person name="Ichikawa N."/>
            <person name="Katano-Makiyama Y."/>
            <person name="Hidaka K."/>
        </authorList>
    </citation>
    <scope>NUCLEOTIDE SEQUENCE [LARGE SCALE GENOMIC DNA]</scope>
    <source>
        <strain evidence="1 2">NBRC 112829</strain>
    </source>
</reference>
<proteinExistence type="predicted"/>
<keyword evidence="2" id="KW-1185">Reference proteome</keyword>
<protein>
    <submittedName>
        <fullName evidence="1">Uncharacterized protein</fullName>
    </submittedName>
</protein>
<sequence>MGGRERHTQWVAQHGLDLTRTSRSKVWSSRLCCATTAGGVCPQGGRP</sequence>
<gene>
    <name evidence="1" type="ORF">Hgul01_05411</name>
</gene>